<evidence type="ECO:0000256" key="1">
    <source>
        <dbReference type="SAM" id="MobiDB-lite"/>
    </source>
</evidence>
<dbReference type="EMBL" id="BLXT01004907">
    <property type="protein sequence ID" value="GFO17947.1"/>
    <property type="molecule type" value="Genomic_DNA"/>
</dbReference>
<dbReference type="AlphaFoldDB" id="A0AAV4BET2"/>
<evidence type="ECO:0000313" key="2">
    <source>
        <dbReference type="EMBL" id="GFO17947.1"/>
    </source>
</evidence>
<comment type="caution">
    <text evidence="2">The sequence shown here is derived from an EMBL/GenBank/DDBJ whole genome shotgun (WGS) entry which is preliminary data.</text>
</comment>
<reference evidence="2 3" key="1">
    <citation type="journal article" date="2021" name="Elife">
        <title>Chloroplast acquisition without the gene transfer in kleptoplastic sea slugs, Plakobranchus ocellatus.</title>
        <authorList>
            <person name="Maeda T."/>
            <person name="Takahashi S."/>
            <person name="Yoshida T."/>
            <person name="Shimamura S."/>
            <person name="Takaki Y."/>
            <person name="Nagai Y."/>
            <person name="Toyoda A."/>
            <person name="Suzuki Y."/>
            <person name="Arimoto A."/>
            <person name="Ishii H."/>
            <person name="Satoh N."/>
            <person name="Nishiyama T."/>
            <person name="Hasebe M."/>
            <person name="Maruyama T."/>
            <person name="Minagawa J."/>
            <person name="Obokata J."/>
            <person name="Shigenobu S."/>
        </authorList>
    </citation>
    <scope>NUCLEOTIDE SEQUENCE [LARGE SCALE GENOMIC DNA]</scope>
</reference>
<feature type="compositionally biased region" description="Low complexity" evidence="1">
    <location>
        <begin position="1"/>
        <end position="13"/>
    </location>
</feature>
<gene>
    <name evidence="2" type="ORF">PoB_004445200</name>
</gene>
<keyword evidence="3" id="KW-1185">Reference proteome</keyword>
<protein>
    <submittedName>
        <fullName evidence="2">Uncharacterized protein</fullName>
    </submittedName>
</protein>
<name>A0AAV4BET2_9GAST</name>
<sequence length="89" mass="9575">MHGTTQQTTEMTTASASQYPGHNNRYTNYLLRCHGMIDEFPPKFSPIIFSTNLSPSLRNGQQRSKPVSGGSQAVALLGSCHTHTGPVAG</sequence>
<organism evidence="2 3">
    <name type="scientific">Plakobranchus ocellatus</name>
    <dbReference type="NCBI Taxonomy" id="259542"/>
    <lineage>
        <taxon>Eukaryota</taxon>
        <taxon>Metazoa</taxon>
        <taxon>Spiralia</taxon>
        <taxon>Lophotrochozoa</taxon>
        <taxon>Mollusca</taxon>
        <taxon>Gastropoda</taxon>
        <taxon>Heterobranchia</taxon>
        <taxon>Euthyneura</taxon>
        <taxon>Panpulmonata</taxon>
        <taxon>Sacoglossa</taxon>
        <taxon>Placobranchoidea</taxon>
        <taxon>Plakobranchidae</taxon>
        <taxon>Plakobranchus</taxon>
    </lineage>
</organism>
<evidence type="ECO:0000313" key="3">
    <source>
        <dbReference type="Proteomes" id="UP000735302"/>
    </source>
</evidence>
<feature type="compositionally biased region" description="Polar residues" evidence="1">
    <location>
        <begin position="14"/>
        <end position="23"/>
    </location>
</feature>
<proteinExistence type="predicted"/>
<accession>A0AAV4BET2</accession>
<feature type="region of interest" description="Disordered" evidence="1">
    <location>
        <begin position="1"/>
        <end position="23"/>
    </location>
</feature>
<dbReference type="Proteomes" id="UP000735302">
    <property type="component" value="Unassembled WGS sequence"/>
</dbReference>